<dbReference type="GO" id="GO:0007165">
    <property type="term" value="P:signal transduction"/>
    <property type="evidence" value="ECO:0007669"/>
    <property type="project" value="TreeGrafter"/>
</dbReference>
<proteinExistence type="inferred from homology"/>
<dbReference type="CDD" id="cd07560">
    <property type="entry name" value="Peptidase_S41_CPP"/>
    <property type="match status" value="1"/>
</dbReference>
<dbReference type="NCBIfam" id="TIGR00225">
    <property type="entry name" value="prc"/>
    <property type="match status" value="1"/>
</dbReference>
<evidence type="ECO:0000259" key="6">
    <source>
        <dbReference type="PROSITE" id="PS50106"/>
    </source>
</evidence>
<organism evidence="7 8">
    <name type="scientific">Candidatus Providencia siddallii</name>
    <dbReference type="NCBI Taxonomy" id="1715285"/>
    <lineage>
        <taxon>Bacteria</taxon>
        <taxon>Pseudomonadati</taxon>
        <taxon>Pseudomonadota</taxon>
        <taxon>Gammaproteobacteria</taxon>
        <taxon>Enterobacterales</taxon>
        <taxon>Morganellaceae</taxon>
        <taxon>Providencia</taxon>
    </lineage>
</organism>
<dbReference type="Gene3D" id="3.30.750.44">
    <property type="match status" value="1"/>
</dbReference>
<evidence type="ECO:0000256" key="2">
    <source>
        <dbReference type="ARBA" id="ARBA00022670"/>
    </source>
</evidence>
<keyword evidence="4 5" id="KW-0720">Serine protease</keyword>
<dbReference type="Pfam" id="PF03572">
    <property type="entry name" value="Peptidase_S41"/>
    <property type="match status" value="1"/>
</dbReference>
<dbReference type="InterPro" id="IPR004447">
    <property type="entry name" value="Peptidase_S41A"/>
</dbReference>
<keyword evidence="8" id="KW-1185">Reference proteome</keyword>
<dbReference type="Pfam" id="PF00595">
    <property type="entry name" value="PDZ"/>
    <property type="match status" value="1"/>
</dbReference>
<dbReference type="InterPro" id="IPR036034">
    <property type="entry name" value="PDZ_sf"/>
</dbReference>
<dbReference type="PROSITE" id="PS50106">
    <property type="entry name" value="PDZ"/>
    <property type="match status" value="1"/>
</dbReference>
<dbReference type="GO" id="GO:0030288">
    <property type="term" value="C:outer membrane-bounded periplasmic space"/>
    <property type="evidence" value="ECO:0007669"/>
    <property type="project" value="TreeGrafter"/>
</dbReference>
<dbReference type="STRING" id="1715285.SOFFGTOCOR_0366"/>
<reference evidence="8" key="1">
    <citation type="submission" date="2015-05" db="EMBL/GenBank/DDBJ databases">
        <authorList>
            <person name="Manzano-Marin A."/>
        </authorList>
    </citation>
    <scope>NUCLEOTIDE SEQUENCE [LARGE SCALE GENOMIC DNA]</scope>
    <source>
        <strain evidence="8">officinalis</strain>
    </source>
</reference>
<dbReference type="SUPFAM" id="SSF50156">
    <property type="entry name" value="PDZ domain-like"/>
    <property type="match status" value="1"/>
</dbReference>
<dbReference type="SMART" id="SM00228">
    <property type="entry name" value="PDZ"/>
    <property type="match status" value="1"/>
</dbReference>
<evidence type="ECO:0000313" key="7">
    <source>
        <dbReference type="EMBL" id="CRK85783.1"/>
    </source>
</evidence>
<accession>A0A0M6W7G5</accession>
<feature type="domain" description="PDZ" evidence="6">
    <location>
        <begin position="240"/>
        <end position="312"/>
    </location>
</feature>
<dbReference type="SMART" id="SM00245">
    <property type="entry name" value="TSPc"/>
    <property type="match status" value="1"/>
</dbReference>
<dbReference type="Gene3D" id="2.30.42.10">
    <property type="match status" value="1"/>
</dbReference>
<comment type="similarity">
    <text evidence="1 5">Belongs to the peptidase S41A family.</text>
</comment>
<dbReference type="InterPro" id="IPR020992">
    <property type="entry name" value="Tail_Prtase_C"/>
</dbReference>
<evidence type="ECO:0000256" key="4">
    <source>
        <dbReference type="ARBA" id="ARBA00022825"/>
    </source>
</evidence>
<dbReference type="Pfam" id="PF17804">
    <property type="entry name" value="TSP_NTD"/>
    <property type="match status" value="1"/>
</dbReference>
<dbReference type="Gene3D" id="3.90.226.10">
    <property type="entry name" value="2-enoyl-CoA Hydratase, Chain A, domain 1"/>
    <property type="match status" value="1"/>
</dbReference>
<dbReference type="PANTHER" id="PTHR32060">
    <property type="entry name" value="TAIL-SPECIFIC PROTEASE"/>
    <property type="match status" value="1"/>
</dbReference>
<gene>
    <name evidence="7" type="primary">prc</name>
    <name evidence="7" type="ORF">SOFFGTOCOR_0366</name>
</gene>
<dbReference type="AlphaFoldDB" id="A0A0M6W7G5"/>
<dbReference type="CDD" id="cd06782">
    <property type="entry name" value="cpPDZ_CPP-like"/>
    <property type="match status" value="1"/>
</dbReference>
<dbReference type="InterPro" id="IPR040573">
    <property type="entry name" value="TSP_N"/>
</dbReference>
<dbReference type="InterPro" id="IPR029045">
    <property type="entry name" value="ClpP/crotonase-like_dom_sf"/>
</dbReference>
<dbReference type="Proteomes" id="UP000242301">
    <property type="component" value="Unassembled WGS sequence"/>
</dbReference>
<evidence type="ECO:0000313" key="8">
    <source>
        <dbReference type="Proteomes" id="UP000242301"/>
    </source>
</evidence>
<protein>
    <submittedName>
        <fullName evidence="7">Tail-specific protease</fullName>
        <ecNumber evidence="7">3.4.21.102</ecNumber>
    </submittedName>
</protein>
<name>A0A0M6W7G5_9GAMM</name>
<evidence type="ECO:0000256" key="5">
    <source>
        <dbReference type="RuleBase" id="RU004404"/>
    </source>
</evidence>
<dbReference type="Pfam" id="PF11818">
    <property type="entry name" value="DUF3340"/>
    <property type="match status" value="1"/>
</dbReference>
<keyword evidence="2 5" id="KW-0645">Protease</keyword>
<dbReference type="GO" id="GO:0006508">
    <property type="term" value="P:proteolysis"/>
    <property type="evidence" value="ECO:0007669"/>
    <property type="project" value="UniProtKB-KW"/>
</dbReference>
<dbReference type="PANTHER" id="PTHR32060:SF22">
    <property type="entry name" value="CARBOXYL-TERMINAL-PROCESSING PEPTIDASE 3, CHLOROPLASTIC"/>
    <property type="match status" value="1"/>
</dbReference>
<evidence type="ECO:0000256" key="1">
    <source>
        <dbReference type="ARBA" id="ARBA00009179"/>
    </source>
</evidence>
<dbReference type="InterPro" id="IPR001478">
    <property type="entry name" value="PDZ"/>
</dbReference>
<dbReference type="EC" id="3.4.21.102" evidence="7"/>
<evidence type="ECO:0000256" key="3">
    <source>
        <dbReference type="ARBA" id="ARBA00022801"/>
    </source>
</evidence>
<dbReference type="GO" id="GO:0004252">
    <property type="term" value="F:serine-type endopeptidase activity"/>
    <property type="evidence" value="ECO:0007669"/>
    <property type="project" value="UniProtKB-EC"/>
</dbReference>
<dbReference type="SUPFAM" id="SSF52096">
    <property type="entry name" value="ClpP/crotonase"/>
    <property type="match status" value="1"/>
</dbReference>
<sequence>MNKNFIIILFSCIIIFSNFFVEIKAYQPIDIIQLPILKQDDHHRIVSQRIISRLIKSHYHQFDLNDKFSEKIFNRYIKMLDFGHNVLLKTDIDEYIKHKLNICELLKKGDLNMFYDLYNIAQKRRFEQFKYASKRLEIPINFNTHDFIEIDRFKSSWPKNKNEINELWDKKVKFDWLNLKLIGKSDIEIKEKLYKRYYFALKYLTQSKSEDVFQLIINSFTREIDPHTSYLSPNSTEQFNSEINLSLEGIGVVLQQDDEDIVISSLITGSPAAKSKKLKVGDKIIGVADTGKTVVDVIGWRIDDVINLIRGAKGSKVTMEIVSVNNKTKSHFVSIVREYVRLEDKAVKLIIKKCSANKIAILDIPSFYIGLTNDVKSKLQKLVNEDLSAIIIDLRGNGGGVLSEAVTLSGLFIRDGPIVQVRNNNGQIHQDVDDDGIIYYNGPLVVLVNRFSASASEIFAAAMQDYKRALIVGEQTFGKGTVQQHKSLNRIYDQILKPEWPPLGSIQYTIQKFYRITGESTQRKGVIPDIIMLSKQWSYEVGERFEDNSLPLDKISEVNFNKVKNIPDILSVILINHLKRINQENCKLFFINNDLKCFKVNKNNNNFISLNYELRKKENSKIEKEKLNYIYKYKLCNNKTMNFYEEYDPYLDEAINISIDLKKIFVM</sequence>
<keyword evidence="3 5" id="KW-0378">Hydrolase</keyword>
<dbReference type="InterPro" id="IPR005151">
    <property type="entry name" value="Tail-specific_protease"/>
</dbReference>
<dbReference type="EMBL" id="CVRF01000003">
    <property type="protein sequence ID" value="CRK85783.1"/>
    <property type="molecule type" value="Genomic_DNA"/>
</dbReference>
<dbReference type="NCBIfam" id="NF008388">
    <property type="entry name" value="PRK11186.1"/>
    <property type="match status" value="1"/>
</dbReference>